<organism evidence="1 2">
    <name type="scientific">Cohaesibacter marisflavi</name>
    <dbReference type="NCBI Taxonomy" id="655353"/>
    <lineage>
        <taxon>Bacteria</taxon>
        <taxon>Pseudomonadati</taxon>
        <taxon>Pseudomonadota</taxon>
        <taxon>Alphaproteobacteria</taxon>
        <taxon>Hyphomicrobiales</taxon>
        <taxon>Cohaesibacteraceae</taxon>
    </lineage>
</organism>
<name>A0A1I5A4K1_9HYPH</name>
<evidence type="ECO:0000313" key="1">
    <source>
        <dbReference type="EMBL" id="SFN57327.1"/>
    </source>
</evidence>
<dbReference type="OrthoDB" id="8448547at2"/>
<proteinExistence type="predicted"/>
<accession>A0A1I5A4K1</accession>
<reference evidence="1 2" key="1">
    <citation type="submission" date="2016-10" db="EMBL/GenBank/DDBJ databases">
        <authorList>
            <person name="de Groot N.N."/>
        </authorList>
    </citation>
    <scope>NUCLEOTIDE SEQUENCE [LARGE SCALE GENOMIC DNA]</scope>
    <source>
        <strain evidence="1 2">CGMCC 1.9157</strain>
    </source>
</reference>
<dbReference type="STRING" id="655353.SAMN04488056_101342"/>
<evidence type="ECO:0000313" key="2">
    <source>
        <dbReference type="Proteomes" id="UP000199236"/>
    </source>
</evidence>
<evidence type="ECO:0008006" key="3">
    <source>
        <dbReference type="Google" id="ProtNLM"/>
    </source>
</evidence>
<protein>
    <recommendedName>
        <fullName evidence="3">Phage tail tape measure protein, lambda family</fullName>
    </recommendedName>
</protein>
<dbReference type="RefSeq" id="WP_090068203.1">
    <property type="nucleotide sequence ID" value="NZ_FOVR01000001.1"/>
</dbReference>
<dbReference type="EMBL" id="FOVR01000001">
    <property type="protein sequence ID" value="SFN57327.1"/>
    <property type="molecule type" value="Genomic_DNA"/>
</dbReference>
<dbReference type="Proteomes" id="UP000199236">
    <property type="component" value="Unassembled WGS sequence"/>
</dbReference>
<dbReference type="AlphaFoldDB" id="A0A1I5A4K1"/>
<keyword evidence="2" id="KW-1185">Reference proteome</keyword>
<gene>
    <name evidence="1" type="ORF">SAMN04488056_101342</name>
</gene>
<sequence length="200" mass="19969">MAEEVVETAVVKVEADMKAFTKDLSVATKQAEKLGDKIADAFEDAIVGGKNLETLFSKLALDLSKSALSAGVEPLKQLVSGSASGLASGLFSSLTSSSGASGASLFGSLTPFAKGGVVSAPTLFPTGSGTGLMGEAGAEAILPLQRGADGKLGVAVPGASGPAVNIVMNVSTPDIQSFSKSQTQIATKLARAVGRGRRGL</sequence>